<feature type="region of interest" description="Disordered" evidence="6">
    <location>
        <begin position="31"/>
        <end position="76"/>
    </location>
</feature>
<keyword evidence="2" id="KW-0963">Cytoplasm</keyword>
<feature type="compositionally biased region" description="Basic and acidic residues" evidence="6">
    <location>
        <begin position="113"/>
        <end position="122"/>
    </location>
</feature>
<comment type="subcellular location">
    <subcellularLocation>
        <location evidence="1">Cytoplasm</location>
    </subcellularLocation>
</comment>
<feature type="region of interest" description="Disordered" evidence="6">
    <location>
        <begin position="1204"/>
        <end position="1224"/>
    </location>
</feature>
<dbReference type="PANTHER" id="PTHR22710">
    <property type="entry name" value="X-RAY RADIATION RESISTANCE ASSOCIATED PROTEIN 1 XRRA1"/>
    <property type="match status" value="1"/>
</dbReference>
<feature type="compositionally biased region" description="Basic and acidic residues" evidence="6">
    <location>
        <begin position="1035"/>
        <end position="1045"/>
    </location>
</feature>
<keyword evidence="5" id="KW-0175">Coiled coil</keyword>
<feature type="coiled-coil region" evidence="5">
    <location>
        <begin position="1320"/>
        <end position="1347"/>
    </location>
</feature>
<protein>
    <submittedName>
        <fullName evidence="7">Uncharacterized protein</fullName>
    </submittedName>
</protein>
<dbReference type="PANTHER" id="PTHR22710:SF2">
    <property type="entry name" value="X-RAY RADIATION RESISTANCE-ASSOCIATED PROTEIN 1"/>
    <property type="match status" value="1"/>
</dbReference>
<feature type="coiled-coil region" evidence="5">
    <location>
        <begin position="712"/>
        <end position="793"/>
    </location>
</feature>
<evidence type="ECO:0000256" key="2">
    <source>
        <dbReference type="ARBA" id="ARBA00022490"/>
    </source>
</evidence>
<feature type="region of interest" description="Disordered" evidence="6">
    <location>
        <begin position="1160"/>
        <end position="1192"/>
    </location>
</feature>
<keyword evidence="8" id="KW-1185">Reference proteome</keyword>
<evidence type="ECO:0000313" key="7">
    <source>
        <dbReference type="EMBL" id="TPX75552.1"/>
    </source>
</evidence>
<feature type="compositionally biased region" description="Polar residues" evidence="6">
    <location>
        <begin position="1"/>
        <end position="14"/>
    </location>
</feature>
<evidence type="ECO:0000256" key="6">
    <source>
        <dbReference type="SAM" id="MobiDB-lite"/>
    </source>
</evidence>
<dbReference type="OrthoDB" id="1687175at2759"/>
<comment type="caution">
    <text evidence="7">The sequence shown here is derived from an EMBL/GenBank/DDBJ whole genome shotgun (WGS) entry which is preliminary data.</text>
</comment>
<reference evidence="7 8" key="1">
    <citation type="journal article" date="2019" name="Sci. Rep.">
        <title>Comparative genomics of chytrid fungi reveal insights into the obligate biotrophic and pathogenic lifestyle of Synchytrium endobioticum.</title>
        <authorList>
            <person name="van de Vossenberg B.T.L.H."/>
            <person name="Warris S."/>
            <person name="Nguyen H.D.T."/>
            <person name="van Gent-Pelzer M.P.E."/>
            <person name="Joly D.L."/>
            <person name="van de Geest H.C."/>
            <person name="Bonants P.J.M."/>
            <person name="Smith D.S."/>
            <person name="Levesque C.A."/>
            <person name="van der Lee T.A.J."/>
        </authorList>
    </citation>
    <scope>NUCLEOTIDE SEQUENCE [LARGE SCALE GENOMIC DNA]</scope>
    <source>
        <strain evidence="7 8">CBS 675.73</strain>
    </source>
</reference>
<dbReference type="STRING" id="246404.A0A507FH87"/>
<gene>
    <name evidence="7" type="ORF">CcCBS67573_g03177</name>
</gene>
<dbReference type="Gene3D" id="3.80.10.10">
    <property type="entry name" value="Ribonuclease Inhibitor"/>
    <property type="match status" value="2"/>
</dbReference>
<feature type="compositionally biased region" description="Polar residues" evidence="6">
    <location>
        <begin position="887"/>
        <end position="896"/>
    </location>
</feature>
<dbReference type="EMBL" id="QEAP01000077">
    <property type="protein sequence ID" value="TPX75552.1"/>
    <property type="molecule type" value="Genomic_DNA"/>
</dbReference>
<keyword evidence="3" id="KW-0433">Leucine-rich repeat</keyword>
<dbReference type="GO" id="GO:0005737">
    <property type="term" value="C:cytoplasm"/>
    <property type="evidence" value="ECO:0007669"/>
    <property type="project" value="UniProtKB-SubCell"/>
</dbReference>
<dbReference type="Pfam" id="PF13516">
    <property type="entry name" value="LRR_6"/>
    <property type="match status" value="1"/>
</dbReference>
<dbReference type="InterPro" id="IPR032675">
    <property type="entry name" value="LRR_dom_sf"/>
</dbReference>
<evidence type="ECO:0000256" key="1">
    <source>
        <dbReference type="ARBA" id="ARBA00004496"/>
    </source>
</evidence>
<evidence type="ECO:0000256" key="5">
    <source>
        <dbReference type="SAM" id="Coils"/>
    </source>
</evidence>
<feature type="region of interest" description="Disordered" evidence="6">
    <location>
        <begin position="1"/>
        <end position="20"/>
    </location>
</feature>
<evidence type="ECO:0000256" key="3">
    <source>
        <dbReference type="ARBA" id="ARBA00022614"/>
    </source>
</evidence>
<keyword evidence="4" id="KW-0677">Repeat</keyword>
<dbReference type="SMART" id="SM00369">
    <property type="entry name" value="LRR_TYP"/>
    <property type="match status" value="5"/>
</dbReference>
<feature type="region of interest" description="Disordered" evidence="6">
    <location>
        <begin position="1035"/>
        <end position="1059"/>
    </location>
</feature>
<feature type="compositionally biased region" description="Polar residues" evidence="6">
    <location>
        <begin position="42"/>
        <end position="53"/>
    </location>
</feature>
<feature type="compositionally biased region" description="Basic and acidic residues" evidence="6">
    <location>
        <begin position="1204"/>
        <end position="1215"/>
    </location>
</feature>
<feature type="region of interest" description="Disordered" evidence="6">
    <location>
        <begin position="106"/>
        <end position="133"/>
    </location>
</feature>
<accession>A0A507FH87</accession>
<evidence type="ECO:0000256" key="4">
    <source>
        <dbReference type="ARBA" id="ARBA00022737"/>
    </source>
</evidence>
<name>A0A507FH87_9FUNG</name>
<dbReference type="SUPFAM" id="SSF52058">
    <property type="entry name" value="L domain-like"/>
    <property type="match status" value="1"/>
</dbReference>
<proteinExistence type="predicted"/>
<dbReference type="InterPro" id="IPR001611">
    <property type="entry name" value="Leu-rich_rpt"/>
</dbReference>
<dbReference type="GO" id="GO:0005634">
    <property type="term" value="C:nucleus"/>
    <property type="evidence" value="ECO:0007669"/>
    <property type="project" value="TreeGrafter"/>
</dbReference>
<dbReference type="PROSITE" id="PS51450">
    <property type="entry name" value="LRR"/>
    <property type="match status" value="1"/>
</dbReference>
<evidence type="ECO:0000313" key="8">
    <source>
        <dbReference type="Proteomes" id="UP000320333"/>
    </source>
</evidence>
<feature type="region of interest" description="Disordered" evidence="6">
    <location>
        <begin position="877"/>
        <end position="896"/>
    </location>
</feature>
<dbReference type="Proteomes" id="UP000320333">
    <property type="component" value="Unassembled WGS sequence"/>
</dbReference>
<sequence>METENDASVQPQQQDTEEAGVLMERMETIMETPPNEPAALSIRTSVTTRSSHPVSPDRVKDAMNSEAEPLLPDPENPAEVIIADGLILRDVSAPNLLQDSVEEVLPPTDDEDSAFHRSEHQSTRSKSPPHLPIANKKSIEYLVDHHTETTAATAAGKEFNSNNAAKSGNSYSHLAVNQTGKQRNKVAVKAREYIIGKGRACTPVMDTDQATQRYDPDDEEAELLEYANRSKLFDDHQRIHAIQLRHKRGIQVPFMLDGVVMLHKANVSEPLDVFLLDISNSSLRFVIPDELSLFTNLHTLRAGENVLPFAKLGAISSLRKLSLPFNEISDLDLEVDGLFLLLEQLDLSYNHITPAALIVLSTLPVLKSLDLTANKISSLPIQLVRDMANWREKVIELLLPKHVAMLDATLLHEFNRDWTIPEVPEGVVIQPVVHDAMRKFLEGVDGSGGGNLKSHSDQTMDAPKKDAEFLAESLPPPPQPEEKMPHQEPAQNFWALPAPAGPIAFEALESLVLERNQLHSVESLQILGRLPSLKKLNLNHNRIQSFEFLSSHQKNDSQSPPPPFLIEKYAGFPRLEELRIAFNKIDSVQGILSVVWMPVLESVWIEGNPLFAKNGKCVVTPPKESNTGKLTDDIVSYSECDPLKLLPRVYNVQIQDLVFQPHHSVLEDTYYALAPVRKAGLPALRRIIRHTQEASKVTAFVHEVAEAVAPTAEELKERRREFKLTDEEVKETVRAGRVLTLKELKRIRKREEQEARAYDRRREDEKKFYEEEIERERQKMRELMEKDEEAKVKQMQEANSPEIAAIDQANVVQVNGQVDSAASEGQAAVEIRYDPNAQDATFLTGVHITGGNPSQEIEPAATEAKTIEAPISIPDEAEKSSHEPYENAQSNSQTETKTAAFPDFISESESFGDTCSDSISSFDGCPERIALRLHKHGPAKGLRVDIAANHAFPKCIQASIRALRHAVTNPVSYWRVVEDSYAKPTFAHAVRVKDAVAEAAAARKAAEQKRGLKMKRLESEQDDYHQLIAGHRGFDDSSIERDKAKPPASATISETSSVADARQIPEGNISPTNTMWSVAAAKFRTEREAAVAAANRAAKNVGTTAKIAGDAKVAKAVTTYVKAELPHEQGVFLEEDAVLLAQKLGKEQLRHRITLMNESENEADLADDANTSNPPAVSEKTSHTSQVEGDAHKSELIKRLERERQQEQERLLERNDTEEEDSAGMSLLRPVSNYTFTDLQRKIASKTPGAAAALAKLRASEYKAKQLVKEKKQAEAKRKGRPKDEFDEMKEMMKMMDSKIATIESNLASVLKSDIMQKHVPQSRKLIDEVQAEYKRLEKMYSDSAAAAIPARQK</sequence>
<organism evidence="7 8">
    <name type="scientific">Chytriomyces confervae</name>
    <dbReference type="NCBI Taxonomy" id="246404"/>
    <lineage>
        <taxon>Eukaryota</taxon>
        <taxon>Fungi</taxon>
        <taxon>Fungi incertae sedis</taxon>
        <taxon>Chytridiomycota</taxon>
        <taxon>Chytridiomycota incertae sedis</taxon>
        <taxon>Chytridiomycetes</taxon>
        <taxon>Chytridiales</taxon>
        <taxon>Chytriomycetaceae</taxon>
        <taxon>Chytriomyces</taxon>
    </lineage>
</organism>
<dbReference type="InterPro" id="IPR003591">
    <property type="entry name" value="Leu-rich_rpt_typical-subtyp"/>
</dbReference>